<gene>
    <name evidence="1" type="ORF">HIJ39_21765</name>
</gene>
<reference evidence="1 2" key="1">
    <citation type="submission" date="2020-04" db="EMBL/GenBank/DDBJ databases">
        <authorList>
            <person name="Zhang R."/>
            <person name="Schippers A."/>
        </authorList>
    </citation>
    <scope>NUCLEOTIDE SEQUENCE [LARGE SCALE GENOMIC DNA]</scope>
    <source>
        <strain evidence="1 2">DSM 109850</strain>
    </source>
</reference>
<evidence type="ECO:0000313" key="2">
    <source>
        <dbReference type="Proteomes" id="UP000533476"/>
    </source>
</evidence>
<dbReference type="Proteomes" id="UP000533476">
    <property type="component" value="Unassembled WGS sequence"/>
</dbReference>
<comment type="caution">
    <text evidence="1">The sequence shown here is derived from an EMBL/GenBank/DDBJ whole genome shotgun (WGS) entry which is preliminary data.</text>
</comment>
<name>A0A7Y0L7W1_9FIRM</name>
<organism evidence="1 2">
    <name type="scientific">Sulfobacillus harzensis</name>
    <dbReference type="NCBI Taxonomy" id="2729629"/>
    <lineage>
        <taxon>Bacteria</taxon>
        <taxon>Bacillati</taxon>
        <taxon>Bacillota</taxon>
        <taxon>Clostridia</taxon>
        <taxon>Eubacteriales</taxon>
        <taxon>Clostridiales Family XVII. Incertae Sedis</taxon>
        <taxon>Sulfobacillus</taxon>
    </lineage>
</organism>
<evidence type="ECO:0000313" key="1">
    <source>
        <dbReference type="EMBL" id="NMP24938.1"/>
    </source>
</evidence>
<sequence>MDEHEQFWLLCALLREQVYRVWDFAVHNAHNPTALQRFEAMQDVAPGKIVCETSLRGGDLRNSIGLLLEVGDQPRPDWDEAEDGPNLGERYWLIRTLDGRAFRWTNAMFVVVPEPAVHPRYAVRAIYDQLRSLWAQMQKVPDNPASTP</sequence>
<dbReference type="EMBL" id="JABBVZ010000179">
    <property type="protein sequence ID" value="NMP24938.1"/>
    <property type="molecule type" value="Genomic_DNA"/>
</dbReference>
<protein>
    <submittedName>
        <fullName evidence="1">Uncharacterized protein</fullName>
    </submittedName>
</protein>
<accession>A0A7Y0L7W1</accession>
<keyword evidence="2" id="KW-1185">Reference proteome</keyword>
<dbReference type="AlphaFoldDB" id="A0A7Y0L7W1"/>
<dbReference type="RefSeq" id="WP_169103141.1">
    <property type="nucleotide sequence ID" value="NZ_JABBVZ010000179.1"/>
</dbReference>
<proteinExistence type="predicted"/>